<dbReference type="AlphaFoldDB" id="A0A6N7PQ94"/>
<dbReference type="InterPro" id="IPR010982">
    <property type="entry name" value="Lambda_DNA-bd_dom_sf"/>
</dbReference>
<accession>A0A6N7PQ94</accession>
<dbReference type="Proteomes" id="UP000440224">
    <property type="component" value="Unassembled WGS sequence"/>
</dbReference>
<dbReference type="GO" id="GO:0003677">
    <property type="term" value="F:DNA binding"/>
    <property type="evidence" value="ECO:0007669"/>
    <property type="project" value="UniProtKB-KW"/>
</dbReference>
<organism evidence="4 5">
    <name type="scientific">Polyangium spumosum</name>
    <dbReference type="NCBI Taxonomy" id="889282"/>
    <lineage>
        <taxon>Bacteria</taxon>
        <taxon>Pseudomonadati</taxon>
        <taxon>Myxococcota</taxon>
        <taxon>Polyangia</taxon>
        <taxon>Polyangiales</taxon>
        <taxon>Polyangiaceae</taxon>
        <taxon>Polyangium</taxon>
    </lineage>
</organism>
<dbReference type="GO" id="GO:0003700">
    <property type="term" value="F:DNA-binding transcription factor activity"/>
    <property type="evidence" value="ECO:0007669"/>
    <property type="project" value="TreeGrafter"/>
</dbReference>
<proteinExistence type="predicted"/>
<dbReference type="PANTHER" id="PTHR46797">
    <property type="entry name" value="HTH-TYPE TRANSCRIPTIONAL REGULATOR"/>
    <property type="match status" value="1"/>
</dbReference>
<dbReference type="OrthoDB" id="9814751at2"/>
<evidence type="ECO:0000256" key="1">
    <source>
        <dbReference type="ARBA" id="ARBA00023125"/>
    </source>
</evidence>
<dbReference type="GO" id="GO:0005829">
    <property type="term" value="C:cytosol"/>
    <property type="evidence" value="ECO:0007669"/>
    <property type="project" value="TreeGrafter"/>
</dbReference>
<comment type="caution">
    <text evidence="4">The sequence shown here is derived from an EMBL/GenBank/DDBJ whole genome shotgun (WGS) entry which is preliminary data.</text>
</comment>
<dbReference type="CDD" id="cd00093">
    <property type="entry name" value="HTH_XRE"/>
    <property type="match status" value="1"/>
</dbReference>
<dbReference type="SMART" id="SM00530">
    <property type="entry name" value="HTH_XRE"/>
    <property type="match status" value="1"/>
</dbReference>
<dbReference type="Pfam" id="PF13560">
    <property type="entry name" value="HTH_31"/>
    <property type="match status" value="1"/>
</dbReference>
<dbReference type="SUPFAM" id="SSF47413">
    <property type="entry name" value="lambda repressor-like DNA-binding domains"/>
    <property type="match status" value="1"/>
</dbReference>
<keyword evidence="1" id="KW-0238">DNA-binding</keyword>
<sequence>MIISNADRRSCPTTSGRRYLFVWQDNLFSEVQPVPTRRVPDPFAAHIGARIRARRREQNMSLAQFAKASGLSKGHASTLENGLAVMSVNTVYAAARALGVPPFLLCMREEDEGVAWALEQILGEEDGDVFRAAVTLRALVLGPRGKRTKRRTRAPGRPKRRARVRPGTIPSASHLPPGRGEGRGQGLSGHARPTGTLCRARTTW</sequence>
<keyword evidence="5" id="KW-1185">Reference proteome</keyword>
<reference evidence="4 5" key="1">
    <citation type="submission" date="2019-10" db="EMBL/GenBank/DDBJ databases">
        <title>A soil myxobacterium in the family Polyangiaceae.</title>
        <authorList>
            <person name="Li Y."/>
            <person name="Wang J."/>
        </authorList>
    </citation>
    <scope>NUCLEOTIDE SEQUENCE [LARGE SCALE GENOMIC DNA]</scope>
    <source>
        <strain evidence="4 5">DSM 14734</strain>
    </source>
</reference>
<evidence type="ECO:0000256" key="2">
    <source>
        <dbReference type="SAM" id="MobiDB-lite"/>
    </source>
</evidence>
<dbReference type="PANTHER" id="PTHR46797:SF1">
    <property type="entry name" value="METHYLPHOSPHONATE SYNTHASE"/>
    <property type="match status" value="1"/>
</dbReference>
<dbReference type="EMBL" id="WJIE01000002">
    <property type="protein sequence ID" value="MRG92264.1"/>
    <property type="molecule type" value="Genomic_DNA"/>
</dbReference>
<evidence type="ECO:0000259" key="3">
    <source>
        <dbReference type="PROSITE" id="PS50943"/>
    </source>
</evidence>
<dbReference type="InterPro" id="IPR001387">
    <property type="entry name" value="Cro/C1-type_HTH"/>
</dbReference>
<dbReference type="Gene3D" id="1.10.260.40">
    <property type="entry name" value="lambda repressor-like DNA-binding domains"/>
    <property type="match status" value="1"/>
</dbReference>
<protein>
    <submittedName>
        <fullName evidence="4">Helix-turn-helix domain-containing protein</fullName>
    </submittedName>
</protein>
<feature type="compositionally biased region" description="Basic residues" evidence="2">
    <location>
        <begin position="144"/>
        <end position="164"/>
    </location>
</feature>
<dbReference type="RefSeq" id="WP_153819086.1">
    <property type="nucleotide sequence ID" value="NZ_WJIE01000002.1"/>
</dbReference>
<dbReference type="InterPro" id="IPR050807">
    <property type="entry name" value="TransReg_Diox_bact_type"/>
</dbReference>
<evidence type="ECO:0000313" key="4">
    <source>
        <dbReference type="EMBL" id="MRG92264.1"/>
    </source>
</evidence>
<gene>
    <name evidence="4" type="ORF">GF068_10030</name>
</gene>
<evidence type="ECO:0000313" key="5">
    <source>
        <dbReference type="Proteomes" id="UP000440224"/>
    </source>
</evidence>
<name>A0A6N7PQ94_9BACT</name>
<dbReference type="PROSITE" id="PS50943">
    <property type="entry name" value="HTH_CROC1"/>
    <property type="match status" value="1"/>
</dbReference>
<feature type="region of interest" description="Disordered" evidence="2">
    <location>
        <begin position="144"/>
        <end position="204"/>
    </location>
</feature>
<feature type="domain" description="HTH cro/C1-type" evidence="3">
    <location>
        <begin position="51"/>
        <end position="104"/>
    </location>
</feature>